<organism evidence="2 3">
    <name type="scientific">Chiloscyllium punctatum</name>
    <name type="common">Brownbanded bambooshark</name>
    <name type="synonym">Hemiscyllium punctatum</name>
    <dbReference type="NCBI Taxonomy" id="137246"/>
    <lineage>
        <taxon>Eukaryota</taxon>
        <taxon>Metazoa</taxon>
        <taxon>Chordata</taxon>
        <taxon>Craniata</taxon>
        <taxon>Vertebrata</taxon>
        <taxon>Chondrichthyes</taxon>
        <taxon>Elasmobranchii</taxon>
        <taxon>Galeomorphii</taxon>
        <taxon>Galeoidea</taxon>
        <taxon>Orectolobiformes</taxon>
        <taxon>Hemiscylliidae</taxon>
        <taxon>Chiloscyllium</taxon>
    </lineage>
</organism>
<feature type="region of interest" description="Disordered" evidence="1">
    <location>
        <begin position="1"/>
        <end position="40"/>
    </location>
</feature>
<name>A0A401SQ41_CHIPU</name>
<gene>
    <name evidence="2" type="ORF">chiPu_0010985</name>
</gene>
<proteinExistence type="predicted"/>
<reference evidence="2 3" key="1">
    <citation type="journal article" date="2018" name="Nat. Ecol. Evol.">
        <title>Shark genomes provide insights into elasmobranch evolution and the origin of vertebrates.</title>
        <authorList>
            <person name="Hara Y"/>
            <person name="Yamaguchi K"/>
            <person name="Onimaru K"/>
            <person name="Kadota M"/>
            <person name="Koyanagi M"/>
            <person name="Keeley SD"/>
            <person name="Tatsumi K"/>
            <person name="Tanaka K"/>
            <person name="Motone F"/>
            <person name="Kageyama Y"/>
            <person name="Nozu R"/>
            <person name="Adachi N"/>
            <person name="Nishimura O"/>
            <person name="Nakagawa R"/>
            <person name="Tanegashima C"/>
            <person name="Kiyatake I"/>
            <person name="Matsumoto R"/>
            <person name="Murakumo K"/>
            <person name="Nishida K"/>
            <person name="Terakita A"/>
            <person name="Kuratani S"/>
            <person name="Sato K"/>
            <person name="Hyodo S Kuraku.S."/>
        </authorList>
    </citation>
    <scope>NUCLEOTIDE SEQUENCE [LARGE SCALE GENOMIC DNA]</scope>
</reference>
<comment type="caution">
    <text evidence="2">The sequence shown here is derived from an EMBL/GenBank/DDBJ whole genome shotgun (WGS) entry which is preliminary data.</text>
</comment>
<protein>
    <submittedName>
        <fullName evidence="2">Uncharacterized protein</fullName>
    </submittedName>
</protein>
<evidence type="ECO:0000256" key="1">
    <source>
        <dbReference type="SAM" id="MobiDB-lite"/>
    </source>
</evidence>
<keyword evidence="3" id="KW-1185">Reference proteome</keyword>
<dbReference type="EMBL" id="BEZZ01000441">
    <property type="protein sequence ID" value="GCC32524.1"/>
    <property type="molecule type" value="Genomic_DNA"/>
</dbReference>
<sequence length="74" mass="8107">MRGDREPVTNDHAGGKQAGEGQSVCRVARDRKANSQLVGKRPRVVRSEGGRNNNGVRLSFSLNPVYRITNSEAE</sequence>
<dbReference type="AlphaFoldDB" id="A0A401SQ41"/>
<dbReference type="Proteomes" id="UP000287033">
    <property type="component" value="Unassembled WGS sequence"/>
</dbReference>
<evidence type="ECO:0000313" key="2">
    <source>
        <dbReference type="EMBL" id="GCC32524.1"/>
    </source>
</evidence>
<accession>A0A401SQ41</accession>
<evidence type="ECO:0000313" key="3">
    <source>
        <dbReference type="Proteomes" id="UP000287033"/>
    </source>
</evidence>